<dbReference type="RefSeq" id="WP_191806619.1">
    <property type="nucleotide sequence ID" value="NZ_JACSQD010000001.1"/>
</dbReference>
<comment type="caution">
    <text evidence="4">The sequence shown here is derived from an EMBL/GenBank/DDBJ whole genome shotgun (WGS) entry which is preliminary data.</text>
</comment>
<reference evidence="4 5" key="1">
    <citation type="submission" date="2020-08" db="EMBL/GenBank/DDBJ databases">
        <title>A Genomic Blueprint of the Chicken Gut Microbiome.</title>
        <authorList>
            <person name="Gilroy R."/>
            <person name="Ravi A."/>
            <person name="Getino M."/>
            <person name="Pursley I."/>
            <person name="Horton D.L."/>
            <person name="Alikhan N.-F."/>
            <person name="Baker D."/>
            <person name="Gharbi K."/>
            <person name="Hall N."/>
            <person name="Watson M."/>
            <person name="Adriaenssens E.M."/>
            <person name="Foster-Nyarko E."/>
            <person name="Jarju S."/>
            <person name="Secka A."/>
            <person name="Antonio M."/>
            <person name="Oren A."/>
            <person name="Chaudhuri R."/>
            <person name="La Ragione R.M."/>
            <person name="Hildebrand F."/>
            <person name="Pallen M.J."/>
        </authorList>
    </citation>
    <scope>NUCLEOTIDE SEQUENCE [LARGE SCALE GENOMIC DNA]</scope>
    <source>
        <strain evidence="4 5">Sa2CUA1</strain>
    </source>
</reference>
<proteinExistence type="inferred from homology"/>
<comment type="similarity">
    <text evidence="1">Belongs to the bacterial solute-binding protein 8 family.</text>
</comment>
<dbReference type="PANTHER" id="PTHR30535:SF7">
    <property type="entry name" value="IRON(III) DICITRATE-BINDING PROTEIN"/>
    <property type="match status" value="1"/>
</dbReference>
<dbReference type="PANTHER" id="PTHR30535">
    <property type="entry name" value="VITAMIN B12-BINDING PROTEIN"/>
    <property type="match status" value="1"/>
</dbReference>
<dbReference type="Proteomes" id="UP000609874">
    <property type="component" value="Unassembled WGS sequence"/>
</dbReference>
<protein>
    <submittedName>
        <fullName evidence="4">F420-0 ABC transporter substrate-binding protein</fullName>
    </submittedName>
</protein>
<evidence type="ECO:0000313" key="5">
    <source>
        <dbReference type="Proteomes" id="UP000609874"/>
    </source>
</evidence>
<organism evidence="4 5">
    <name type="scientific">Arthrobacter gallicola</name>
    <dbReference type="NCBI Taxonomy" id="2762225"/>
    <lineage>
        <taxon>Bacteria</taxon>
        <taxon>Bacillati</taxon>
        <taxon>Actinomycetota</taxon>
        <taxon>Actinomycetes</taxon>
        <taxon>Micrococcales</taxon>
        <taxon>Micrococcaceae</taxon>
        <taxon>Arthrobacter</taxon>
    </lineage>
</organism>
<dbReference type="InterPro" id="IPR050902">
    <property type="entry name" value="ABC_Transporter_SBP"/>
</dbReference>
<evidence type="ECO:0000259" key="3">
    <source>
        <dbReference type="PROSITE" id="PS50983"/>
    </source>
</evidence>
<dbReference type="InterPro" id="IPR022287">
    <property type="entry name" value="ABC_trnsptr_F420-0_sub-bd_pred"/>
</dbReference>
<feature type="domain" description="Fe/B12 periplasmic-binding" evidence="3">
    <location>
        <begin position="84"/>
        <end position="352"/>
    </location>
</feature>
<name>A0ABR8UNX4_9MICC</name>
<keyword evidence="5" id="KW-1185">Reference proteome</keyword>
<dbReference type="Pfam" id="PF01497">
    <property type="entry name" value="Peripla_BP_2"/>
    <property type="match status" value="1"/>
</dbReference>
<gene>
    <name evidence="4" type="ORF">H9639_03010</name>
</gene>
<dbReference type="EMBL" id="JACSQD010000001">
    <property type="protein sequence ID" value="MBD7994265.1"/>
    <property type="molecule type" value="Genomic_DNA"/>
</dbReference>
<feature type="region of interest" description="Disordered" evidence="2">
    <location>
        <begin position="44"/>
        <end position="63"/>
    </location>
</feature>
<dbReference type="InterPro" id="IPR002491">
    <property type="entry name" value="ABC_transptr_periplasmic_BD"/>
</dbReference>
<dbReference type="SUPFAM" id="SSF53807">
    <property type="entry name" value="Helical backbone' metal receptor"/>
    <property type="match status" value="1"/>
</dbReference>
<evidence type="ECO:0000313" key="4">
    <source>
        <dbReference type="EMBL" id="MBD7994265.1"/>
    </source>
</evidence>
<accession>A0ABR8UNX4</accession>
<dbReference type="Gene3D" id="3.40.50.1980">
    <property type="entry name" value="Nitrogenase molybdenum iron protein domain"/>
    <property type="match status" value="2"/>
</dbReference>
<evidence type="ECO:0000256" key="1">
    <source>
        <dbReference type="ARBA" id="ARBA00008814"/>
    </source>
</evidence>
<dbReference type="NCBIfam" id="TIGR03868">
    <property type="entry name" value="F420-O_ABCperi"/>
    <property type="match status" value="1"/>
</dbReference>
<evidence type="ECO:0000256" key="2">
    <source>
        <dbReference type="SAM" id="MobiDB-lite"/>
    </source>
</evidence>
<dbReference type="PROSITE" id="PS50983">
    <property type="entry name" value="FE_B12_PBP"/>
    <property type="match status" value="1"/>
</dbReference>
<sequence length="352" mass="36102">MSRFRTTASHPAPAAGGARRRTAPLAAAAVFCAAALLSGCSAGPAEDPAAAAPTGETAAPETPAYPLTLDNCGTPVTLSAAPERVVTIKSTSTEMLLALGLGGKIVGTAFSDGPVPEVWAPATAPPVLAEKVPSREAVLALEPDLVFAGWESNFSADGAGERTQLAELGINSYVSPAACQEDGYRPDPLTFDDVFASITEAGDLFGAPEAAQELVDAQRTELAGIQRSEAGLTALWYSSGSDTPYVGAGSGAPQLMLEAAGLENIAADIKQAWSPYSWEAVAAADPDVIVLVDSAWGSVEKKKAVLESHPVISQLTAVREGRYLVVPFAASEAGVRNVETVRSLADQAAALD</sequence>